<feature type="signal peptide" evidence="1">
    <location>
        <begin position="1"/>
        <end position="18"/>
    </location>
</feature>
<dbReference type="OrthoDB" id="2154978at2759"/>
<proteinExistence type="predicted"/>
<evidence type="ECO:0000313" key="2">
    <source>
        <dbReference type="Proteomes" id="UP000694851"/>
    </source>
</evidence>
<feature type="chain" id="PRO_5034927188" evidence="1">
    <location>
        <begin position="19"/>
        <end position="112"/>
    </location>
</feature>
<protein>
    <submittedName>
        <fullName evidence="3">BBSome-interacting protein 1 isoform X1</fullName>
    </submittedName>
</protein>
<accession>A0A8B7RPB8</accession>
<dbReference type="GO" id="GO:0060271">
    <property type="term" value="P:cilium assembly"/>
    <property type="evidence" value="ECO:0007669"/>
    <property type="project" value="InterPro"/>
</dbReference>
<dbReference type="PANTHER" id="PTHR28596:SF1">
    <property type="entry name" value="BBSOME-INTERACTING PROTEIN 1"/>
    <property type="match status" value="1"/>
</dbReference>
<dbReference type="CTD" id="92482"/>
<dbReference type="AlphaFoldDB" id="A0A8B7RPB8"/>
<dbReference type="GO" id="GO:0034464">
    <property type="term" value="C:BBSome"/>
    <property type="evidence" value="ECO:0007669"/>
    <property type="project" value="InterPro"/>
</dbReference>
<dbReference type="RefSeq" id="XP_019502123.1">
    <property type="nucleotide sequence ID" value="XM_019646578.1"/>
</dbReference>
<dbReference type="InterPro" id="IPR028233">
    <property type="entry name" value="BBIP10"/>
</dbReference>
<dbReference type="KEGG" id="hai:109384891"/>
<dbReference type="Pfam" id="PF14777">
    <property type="entry name" value="BBIP10"/>
    <property type="match status" value="1"/>
</dbReference>
<keyword evidence="1" id="KW-0732">Signal</keyword>
<evidence type="ECO:0000313" key="3">
    <source>
        <dbReference type="RefSeq" id="XP_019502123.1"/>
    </source>
</evidence>
<name>A0A8B7RPB8_HIPAR</name>
<organism evidence="2 3">
    <name type="scientific">Hipposideros armiger</name>
    <name type="common">Great Himalayan leaf-nosed bat</name>
    <dbReference type="NCBI Taxonomy" id="186990"/>
    <lineage>
        <taxon>Eukaryota</taxon>
        <taxon>Metazoa</taxon>
        <taxon>Chordata</taxon>
        <taxon>Craniata</taxon>
        <taxon>Vertebrata</taxon>
        <taxon>Euteleostomi</taxon>
        <taxon>Mammalia</taxon>
        <taxon>Eutheria</taxon>
        <taxon>Laurasiatheria</taxon>
        <taxon>Chiroptera</taxon>
        <taxon>Yinpterochiroptera</taxon>
        <taxon>Rhinolophoidea</taxon>
        <taxon>Hipposideridae</taxon>
        <taxon>Hipposideros</taxon>
    </lineage>
</organism>
<dbReference type="Proteomes" id="UP000694851">
    <property type="component" value="Unplaced"/>
</dbReference>
<reference evidence="3" key="1">
    <citation type="submission" date="2025-08" db="UniProtKB">
        <authorList>
            <consortium name="RefSeq"/>
        </authorList>
    </citation>
    <scope>IDENTIFICATION</scope>
    <source>
        <tissue evidence="3">Muscle</tissue>
    </source>
</reference>
<gene>
    <name evidence="3" type="primary">BBIP1</name>
</gene>
<sequence>MLMFFASLLCSCLNRMACTRFICLSFYTAHDILGKTVSNNSDMAEVKFVFREVLPKQGQLSVEDITTMVLCKPKLLPLKSLTLEKLEKMQQAANDTIRQQEMAEKEQQQITH</sequence>
<evidence type="ECO:0000256" key="1">
    <source>
        <dbReference type="SAM" id="SignalP"/>
    </source>
</evidence>
<keyword evidence="2" id="KW-1185">Reference proteome</keyword>
<dbReference type="GeneID" id="109384891"/>
<dbReference type="GO" id="GO:0097500">
    <property type="term" value="P:receptor localization to non-motile cilium"/>
    <property type="evidence" value="ECO:0007669"/>
    <property type="project" value="TreeGrafter"/>
</dbReference>
<dbReference type="PANTHER" id="PTHR28596">
    <property type="entry name" value="BBSOME-INTERACTING PROTEIN 1"/>
    <property type="match status" value="1"/>
</dbReference>